<evidence type="ECO:0000313" key="8">
    <source>
        <dbReference type="Proteomes" id="UP000240506"/>
    </source>
</evidence>
<reference evidence="6" key="1">
    <citation type="submission" date="2018-03" db="EMBL/GenBank/DDBJ databases">
        <authorList>
            <person name="Dailey F.E."/>
        </authorList>
    </citation>
    <scope>NUCLEOTIDE SEQUENCE</scope>
    <source>
        <strain evidence="6">CW7</strain>
    </source>
</reference>
<dbReference type="PANTHER" id="PTHR38101">
    <property type="entry name" value="UPF0307 PROTEIN YJGA"/>
    <property type="match status" value="1"/>
</dbReference>
<comment type="similarity">
    <text evidence="5">Belongs to the DarP family.</text>
</comment>
<evidence type="ECO:0000256" key="3">
    <source>
        <dbReference type="ARBA" id="ARBA00022730"/>
    </source>
</evidence>
<protein>
    <recommendedName>
        <fullName evidence="5">Dual-action ribosomal maturation protein DarP</fullName>
    </recommendedName>
    <alternativeName>
        <fullName evidence="5">Large ribosomal subunit assembly factor DarP</fullName>
    </alternativeName>
</protein>
<dbReference type="Proteomes" id="UP000255061">
    <property type="component" value="Unassembled WGS sequence"/>
</dbReference>
<dbReference type="AlphaFoldDB" id="A0A380B4V1"/>
<evidence type="ECO:0000256" key="2">
    <source>
        <dbReference type="ARBA" id="ARBA00022517"/>
    </source>
</evidence>
<dbReference type="PANTHER" id="PTHR38101:SF1">
    <property type="entry name" value="UPF0307 PROTEIN YJGA"/>
    <property type="match status" value="1"/>
</dbReference>
<dbReference type="EMBL" id="UGYV01000001">
    <property type="protein sequence ID" value="SUI93082.1"/>
    <property type="molecule type" value="Genomic_DNA"/>
</dbReference>
<reference evidence="7 9" key="3">
    <citation type="submission" date="2018-06" db="EMBL/GenBank/DDBJ databases">
        <authorList>
            <consortium name="Pathogen Informatics"/>
            <person name="Doyle S."/>
        </authorList>
    </citation>
    <scope>NUCLEOTIDE SEQUENCE [LARGE SCALE GENOMIC DNA]</scope>
    <source>
        <strain evidence="7 9">NCTC10736</strain>
    </source>
</reference>
<dbReference type="InterPro" id="IPR006839">
    <property type="entry name" value="DarP"/>
</dbReference>
<dbReference type="CDD" id="cd16331">
    <property type="entry name" value="YjgA-like"/>
    <property type="match status" value="1"/>
</dbReference>
<dbReference type="HAMAP" id="MF_00765">
    <property type="entry name" value="DarP"/>
    <property type="match status" value="1"/>
</dbReference>
<comment type="function">
    <text evidence="5">Member of a network of 50S ribosomal subunit biogenesis factors which assembles along the 30S-50S interface, preventing incorrect 23S rRNA structures from forming. Promotes peptidyl transferase center (PTC) maturation.</text>
</comment>
<comment type="subcellular location">
    <subcellularLocation>
        <location evidence="5">Cytoplasm</location>
    </subcellularLocation>
    <text evidence="5">Associates with late stage pre-50S ribosomal subunits.</text>
</comment>
<dbReference type="Pfam" id="PF04751">
    <property type="entry name" value="DarP"/>
    <property type="match status" value="1"/>
</dbReference>
<dbReference type="RefSeq" id="WP_107881467.1">
    <property type="nucleotide sequence ID" value="NZ_PYSG01000002.1"/>
</dbReference>
<dbReference type="Proteomes" id="UP000240506">
    <property type="component" value="Unassembled WGS sequence"/>
</dbReference>
<dbReference type="GO" id="GO:0005829">
    <property type="term" value="C:cytosol"/>
    <property type="evidence" value="ECO:0007669"/>
    <property type="project" value="TreeGrafter"/>
</dbReference>
<proteinExistence type="inferred from homology"/>
<evidence type="ECO:0000256" key="5">
    <source>
        <dbReference type="HAMAP-Rule" id="MF_00765"/>
    </source>
</evidence>
<dbReference type="EMBL" id="PYSG01000002">
    <property type="protein sequence ID" value="PTA49146.1"/>
    <property type="molecule type" value="Genomic_DNA"/>
</dbReference>
<dbReference type="InterPro" id="IPR023153">
    <property type="entry name" value="DarP_sf"/>
</dbReference>
<evidence type="ECO:0000256" key="1">
    <source>
        <dbReference type="ARBA" id="ARBA00022490"/>
    </source>
</evidence>
<organism evidence="7 9">
    <name type="scientific">Shewanella morhuae</name>
    <dbReference type="NCBI Taxonomy" id="365591"/>
    <lineage>
        <taxon>Bacteria</taxon>
        <taxon>Pseudomonadati</taxon>
        <taxon>Pseudomonadota</taxon>
        <taxon>Gammaproteobacteria</taxon>
        <taxon>Alteromonadales</taxon>
        <taxon>Shewanellaceae</taxon>
        <taxon>Shewanella</taxon>
    </lineage>
</organism>
<keyword evidence="2 5" id="KW-0690">Ribosome biogenesis</keyword>
<keyword evidence="8" id="KW-1185">Reference proteome</keyword>
<gene>
    <name evidence="7" type="primary">yjgA</name>
    <name evidence="5" type="synonym">darP</name>
    <name evidence="6" type="ORF">C9I43_00710</name>
    <name evidence="7" type="ORF">NCTC10736_03597</name>
</gene>
<reference evidence="6 8" key="2">
    <citation type="submission" date="2018-04" db="EMBL/GenBank/DDBJ databases">
        <title>Genomic sequence of a freshwater isolate of Shewanella morhuae.</title>
        <authorList>
            <person name="Castillo D.E."/>
            <person name="Gram L."/>
        </authorList>
    </citation>
    <scope>NUCLEOTIDE SEQUENCE [LARGE SCALE GENOMIC DNA]</scope>
    <source>
        <strain evidence="6 8">CW7</strain>
    </source>
</reference>
<dbReference type="GO" id="GO:1902626">
    <property type="term" value="P:assembly of large subunit precursor of preribosome"/>
    <property type="evidence" value="ECO:0007669"/>
    <property type="project" value="UniProtKB-UniRule"/>
</dbReference>
<keyword evidence="4 5" id="KW-0694">RNA-binding</keyword>
<dbReference type="GO" id="GO:0019843">
    <property type="term" value="F:rRNA binding"/>
    <property type="evidence" value="ECO:0007669"/>
    <property type="project" value="UniProtKB-UniRule"/>
</dbReference>
<evidence type="ECO:0000313" key="9">
    <source>
        <dbReference type="Proteomes" id="UP000255061"/>
    </source>
</evidence>
<evidence type="ECO:0000313" key="6">
    <source>
        <dbReference type="EMBL" id="PTA49146.1"/>
    </source>
</evidence>
<accession>A0A380B4V1</accession>
<dbReference type="SUPFAM" id="SSF158710">
    <property type="entry name" value="PSPTO4464-like"/>
    <property type="match status" value="1"/>
</dbReference>
<dbReference type="NCBIfam" id="NF003593">
    <property type="entry name" value="PRK05255.1-1"/>
    <property type="match status" value="1"/>
</dbReference>
<keyword evidence="1 5" id="KW-0963">Cytoplasm</keyword>
<name>A0A380B4V1_9GAMM</name>
<evidence type="ECO:0000313" key="7">
    <source>
        <dbReference type="EMBL" id="SUI93082.1"/>
    </source>
</evidence>
<dbReference type="PIRSF" id="PIRSF016183">
    <property type="entry name" value="UCP016183"/>
    <property type="match status" value="1"/>
</dbReference>
<dbReference type="GO" id="GO:0043022">
    <property type="term" value="F:ribosome binding"/>
    <property type="evidence" value="ECO:0007669"/>
    <property type="project" value="UniProtKB-UniRule"/>
</dbReference>
<dbReference type="Gene3D" id="1.10.60.30">
    <property type="entry name" value="PSPTO4464-like domains"/>
    <property type="match status" value="2"/>
</dbReference>
<sequence length="178" mass="20893">MKIVGDSEHFKQPYDIDEDYVSSKTTDKRDSEAVQKVGMELVSLSKTQLDKIELDEFLYDAILQTRKIKVNTEAYRRHMQYIGKLMRNFDIEPIKASLAIVLNKNNNETAKLQMFEKMRERLLTQGDEEIQTVVEHYPQLDRQKLRTLVRQATKELAKGTDSKSSKELFKYLRSEIQD</sequence>
<evidence type="ECO:0000256" key="4">
    <source>
        <dbReference type="ARBA" id="ARBA00022884"/>
    </source>
</evidence>
<keyword evidence="3 5" id="KW-0699">rRNA-binding</keyword>